<keyword evidence="4" id="KW-1185">Reference proteome</keyword>
<dbReference type="KEGG" id="bsed:DN745_02115"/>
<name>A0A2Z4FHG5_9DELT</name>
<sequence>MLLMGLVGLCLGWGANQLMVWALEKQSEQWTGSSALAKFLPSPATPQPEASVEFAPGIVQEQEFPAEEWVDDSALRADERADAPAPAAAPASREASPKAARAPNGAAKKSSKDPAAPASKPSVPTRGFTANREALRTQFKKASDLYAHGHYLPNEENGVRRGLRFARVAPGGVFASLGFREGDIVLSVNGAPLNSQGDVLANFEKMRKMDVLNFRLERDGKPLKHRYILK</sequence>
<dbReference type="Proteomes" id="UP000249799">
    <property type="component" value="Chromosome"/>
</dbReference>
<dbReference type="EMBL" id="CP030032">
    <property type="protein sequence ID" value="AWV88195.1"/>
    <property type="molecule type" value="Genomic_DNA"/>
</dbReference>
<evidence type="ECO:0000259" key="2">
    <source>
        <dbReference type="Pfam" id="PF13180"/>
    </source>
</evidence>
<gene>
    <name evidence="3" type="ORF">DN745_02115</name>
</gene>
<organism evidence="3 4">
    <name type="scientific">Bradymonas sediminis</name>
    <dbReference type="NCBI Taxonomy" id="1548548"/>
    <lineage>
        <taxon>Bacteria</taxon>
        <taxon>Deltaproteobacteria</taxon>
        <taxon>Bradymonadales</taxon>
        <taxon>Bradymonadaceae</taxon>
        <taxon>Bradymonas</taxon>
    </lineage>
</organism>
<feature type="domain" description="PDZ" evidence="2">
    <location>
        <begin position="162"/>
        <end position="224"/>
    </location>
</feature>
<evidence type="ECO:0000313" key="3">
    <source>
        <dbReference type="EMBL" id="AWV88195.1"/>
    </source>
</evidence>
<feature type="compositionally biased region" description="Low complexity" evidence="1">
    <location>
        <begin position="83"/>
        <end position="124"/>
    </location>
</feature>
<evidence type="ECO:0000256" key="1">
    <source>
        <dbReference type="SAM" id="MobiDB-lite"/>
    </source>
</evidence>
<dbReference type="AlphaFoldDB" id="A0A2Z4FHG5"/>
<dbReference type="InterPro" id="IPR001478">
    <property type="entry name" value="PDZ"/>
</dbReference>
<feature type="region of interest" description="Disordered" evidence="1">
    <location>
        <begin position="80"/>
        <end position="130"/>
    </location>
</feature>
<dbReference type="Gene3D" id="2.30.42.10">
    <property type="match status" value="1"/>
</dbReference>
<dbReference type="InterPro" id="IPR036034">
    <property type="entry name" value="PDZ_sf"/>
</dbReference>
<dbReference type="OrthoDB" id="1491375at2"/>
<proteinExistence type="predicted"/>
<protein>
    <recommendedName>
        <fullName evidence="2">PDZ domain-containing protein</fullName>
    </recommendedName>
</protein>
<accession>A0A2Z4FHG5</accession>
<evidence type="ECO:0000313" key="4">
    <source>
        <dbReference type="Proteomes" id="UP000249799"/>
    </source>
</evidence>
<reference evidence="3 4" key="1">
    <citation type="submission" date="2018-06" db="EMBL/GenBank/DDBJ databases">
        <title>Lujinxingia sediminis gen. nov. sp. nov., a new facultative anaerobic member of the class Deltaproteobacteria, and proposal of Lujinxingaceae fam. nov.</title>
        <authorList>
            <person name="Guo L.-Y."/>
            <person name="Li C.-M."/>
            <person name="Wang S."/>
            <person name="Du Z.-J."/>
        </authorList>
    </citation>
    <scope>NUCLEOTIDE SEQUENCE [LARGE SCALE GENOMIC DNA]</scope>
    <source>
        <strain evidence="3 4">FA350</strain>
    </source>
</reference>
<dbReference type="Pfam" id="PF13180">
    <property type="entry name" value="PDZ_2"/>
    <property type="match status" value="1"/>
</dbReference>
<dbReference type="SUPFAM" id="SSF50156">
    <property type="entry name" value="PDZ domain-like"/>
    <property type="match status" value="1"/>
</dbReference>